<reference evidence="2" key="1">
    <citation type="submission" date="2017-03" db="EMBL/GenBank/DDBJ databases">
        <title>Phytopthora megakarya and P. palmivora, two closely related causual agents of cacao black pod achieved similar genome size and gene model numbers by different mechanisms.</title>
        <authorList>
            <person name="Ali S."/>
            <person name="Shao J."/>
            <person name="Larry D.J."/>
            <person name="Kronmiller B."/>
            <person name="Shen D."/>
            <person name="Strem M.D."/>
            <person name="Melnick R.L."/>
            <person name="Guiltinan M.J."/>
            <person name="Tyler B.M."/>
            <person name="Meinhardt L.W."/>
            <person name="Bailey B.A."/>
        </authorList>
    </citation>
    <scope>NUCLEOTIDE SEQUENCE [LARGE SCALE GENOMIC DNA]</scope>
    <source>
        <strain evidence="2">zdho120</strain>
    </source>
</reference>
<protein>
    <submittedName>
        <fullName evidence="1">Uncharacterized protein</fullName>
    </submittedName>
</protein>
<dbReference type="Proteomes" id="UP000198211">
    <property type="component" value="Unassembled WGS sequence"/>
</dbReference>
<comment type="caution">
    <text evidence="1">The sequence shown here is derived from an EMBL/GenBank/DDBJ whole genome shotgun (WGS) entry which is preliminary data.</text>
</comment>
<feature type="non-terminal residue" evidence="1">
    <location>
        <position position="1"/>
    </location>
</feature>
<organism evidence="1 2">
    <name type="scientific">Phytophthora megakarya</name>
    <dbReference type="NCBI Taxonomy" id="4795"/>
    <lineage>
        <taxon>Eukaryota</taxon>
        <taxon>Sar</taxon>
        <taxon>Stramenopiles</taxon>
        <taxon>Oomycota</taxon>
        <taxon>Peronosporomycetes</taxon>
        <taxon>Peronosporales</taxon>
        <taxon>Peronosporaceae</taxon>
        <taxon>Phytophthora</taxon>
    </lineage>
</organism>
<keyword evidence="2" id="KW-1185">Reference proteome</keyword>
<proteinExistence type="predicted"/>
<accession>A0A225UG55</accession>
<evidence type="ECO:0000313" key="2">
    <source>
        <dbReference type="Proteomes" id="UP000198211"/>
    </source>
</evidence>
<sequence length="62" mass="7292">GRVDIHDQLRQQRCLLQLAVRFRKYYMTIFLGPVDMAIGNALIVYRNNAENLPQITHNSCRF</sequence>
<gene>
    <name evidence="1" type="ORF">PHMEG_00039172</name>
</gene>
<dbReference type="AlphaFoldDB" id="A0A225UG55"/>
<evidence type="ECO:0000313" key="1">
    <source>
        <dbReference type="EMBL" id="OWY91998.1"/>
    </source>
</evidence>
<dbReference type="PANTHER" id="PTHR46599">
    <property type="entry name" value="PIGGYBAC TRANSPOSABLE ELEMENT-DERIVED PROTEIN 4"/>
    <property type="match status" value="1"/>
</dbReference>
<name>A0A225UG55_9STRA</name>
<dbReference type="EMBL" id="NBNE01019009">
    <property type="protein sequence ID" value="OWY91998.1"/>
    <property type="molecule type" value="Genomic_DNA"/>
</dbReference>
<dbReference type="PANTHER" id="PTHR46599:SF3">
    <property type="entry name" value="PIGGYBAC TRANSPOSABLE ELEMENT-DERIVED PROTEIN 4"/>
    <property type="match status" value="1"/>
</dbReference>
<dbReference type="OrthoDB" id="123057at2759"/>